<evidence type="ECO:0000313" key="3">
    <source>
        <dbReference type="EMBL" id="RXK14915.1"/>
    </source>
</evidence>
<keyword evidence="4" id="KW-1185">Reference proteome</keyword>
<dbReference type="Gene3D" id="3.30.870.10">
    <property type="entry name" value="Endonuclease Chain A"/>
    <property type="match status" value="1"/>
</dbReference>
<dbReference type="InterPro" id="IPR058403">
    <property type="entry name" value="DUF8090"/>
</dbReference>
<dbReference type="GO" id="GO:0005524">
    <property type="term" value="F:ATP binding"/>
    <property type="evidence" value="ECO:0007669"/>
    <property type="project" value="InterPro"/>
</dbReference>
<dbReference type="PROSITE" id="PS51257">
    <property type="entry name" value="PROKAR_LIPOPROTEIN"/>
    <property type="match status" value="1"/>
</dbReference>
<dbReference type="Pfam" id="PF04851">
    <property type="entry name" value="ResIII"/>
    <property type="match status" value="1"/>
</dbReference>
<dbReference type="GO" id="GO:0005829">
    <property type="term" value="C:cytosol"/>
    <property type="evidence" value="ECO:0007669"/>
    <property type="project" value="TreeGrafter"/>
</dbReference>
<dbReference type="Gene3D" id="3.40.50.300">
    <property type="entry name" value="P-loop containing nucleotide triphosphate hydrolases"/>
    <property type="match status" value="2"/>
</dbReference>
<dbReference type="Pfam" id="PF11907">
    <property type="entry name" value="DUF3427"/>
    <property type="match status" value="1"/>
</dbReference>
<dbReference type="PANTHER" id="PTHR47396:SF1">
    <property type="entry name" value="ATP-DEPENDENT HELICASE IRC3-RELATED"/>
    <property type="match status" value="1"/>
</dbReference>
<gene>
    <name evidence="3" type="ORF">CP985_11145</name>
</gene>
<dbReference type="KEGG" id="amyt:AMYT_2575"/>
<dbReference type="InterPro" id="IPR014001">
    <property type="entry name" value="Helicase_ATP-bd"/>
</dbReference>
<accession>A0AAX2AE57</accession>
<dbReference type="GO" id="GO:0016787">
    <property type="term" value="F:hydrolase activity"/>
    <property type="evidence" value="ECO:0007669"/>
    <property type="project" value="InterPro"/>
</dbReference>
<evidence type="ECO:0000259" key="2">
    <source>
        <dbReference type="PROSITE" id="PS51194"/>
    </source>
</evidence>
<proteinExistence type="predicted"/>
<dbReference type="CDD" id="cd18799">
    <property type="entry name" value="SF2_C_EcoAI-like"/>
    <property type="match status" value="1"/>
</dbReference>
<dbReference type="Pfam" id="PF26350">
    <property type="entry name" value="DUF8090"/>
    <property type="match status" value="1"/>
</dbReference>
<keyword evidence="3" id="KW-0067">ATP-binding</keyword>
<dbReference type="InterPro" id="IPR027417">
    <property type="entry name" value="P-loop_NTPase"/>
</dbReference>
<dbReference type="SMART" id="SM00490">
    <property type="entry name" value="HELICc"/>
    <property type="match status" value="1"/>
</dbReference>
<dbReference type="Pfam" id="PF00271">
    <property type="entry name" value="Helicase_C"/>
    <property type="match status" value="1"/>
</dbReference>
<evidence type="ECO:0000313" key="4">
    <source>
        <dbReference type="Proteomes" id="UP000290092"/>
    </source>
</evidence>
<dbReference type="EMBL" id="NXID01000048">
    <property type="protein sequence ID" value="RXK14915.1"/>
    <property type="molecule type" value="Genomic_DNA"/>
</dbReference>
<dbReference type="PROSITE" id="PS51194">
    <property type="entry name" value="HELICASE_CTER"/>
    <property type="match status" value="1"/>
</dbReference>
<sequence length="919" mass="107989">MKKLLTNNKNHNFYNSLISLFSSCKSFYINVAFINFSGLQLLLDILKQCEQKNIKGKVLTSTYLNFTEVKALKKLQEFSNISLKIFDSSEVGFHSKAYIFEFEEEYKIIVGSSNITASAFKSNIEWNLKVISKKDEEFTKEVLKEFDSLYNKAYLVEENFLNSYEDFLKNSYKSLSKEFIFKKQIKENSMQKQALENLEFLRKQKQNKALAICATGTGKTYLSAFDVKNFNAKKVLFLVHRENILNSAKLTFEKLFINKSCGIFSGNKKELSCDFLFSTIQTMSKSLHKFNSKYFDYIIFDEAHHISSPTFKKVYNYFNSNFTLGLTATPNRSDKENIYEFFDDNIAIDFRLNEAIEKSLIAPFHYFGISDIVIDYKDVKLEELSRLAKLLCVNKRVDFIIEKMLFYGNDGDKRKALAFCVNQSHAKYMCEKFNKRGFNSICLLSEDSIEKREEIIKRVQDEKDSLEIIFSVDIFNEGVDIPKINTILMLRPTTSSTIFIQQLGRGLRKVKEKQFLTVLDFIGNHNRAYLVTFALLGKRIIDKDSIKLALNNSFANLSNNTFISMDKISKEIILKQLEEENFNSFKYLKEQYFEFKNIIKTTPTLIDFIKYENSFDPKNFIDESKSYIEFVLKVEKQDLNLTEEFLKTIRFIDSHIKLKRVHEFAILNYLLENETININLAKKQILKYQEKVEEDTIYHSFRYLAYEFFDSSQIAKYEKLVYLKEDTLYKTSSFEKILEDKKLKQYIKYSIEYAVLLYEKEFGKKYYGIPFLKLYEKYNMKNIALLCNLDKIHSSFRGSGQLKYKNDYFLFINLDKQNAIKSKRYHNTFLSKDTLTWQTKPNATQDKGDGEKLIENKKHKVKLHIFVRKFISVDKKTQGFIYLGVANTISYKGEKPINLTLQLEKQLDEQLYDEFTLSV</sequence>
<dbReference type="CDD" id="cd18032">
    <property type="entry name" value="DEXHc_RE_I_III_res"/>
    <property type="match status" value="1"/>
</dbReference>
<dbReference type="InterPro" id="IPR021835">
    <property type="entry name" value="DUF3427"/>
</dbReference>
<dbReference type="Proteomes" id="UP000290092">
    <property type="component" value="Unassembled WGS sequence"/>
</dbReference>
<dbReference type="InterPro" id="IPR050742">
    <property type="entry name" value="Helicase_Restrict-Modif_Enz"/>
</dbReference>
<evidence type="ECO:0000259" key="1">
    <source>
        <dbReference type="PROSITE" id="PS51192"/>
    </source>
</evidence>
<organism evidence="3 4">
    <name type="scientific">Malaciobacter mytili LMG 24559</name>
    <dbReference type="NCBI Taxonomy" id="1032238"/>
    <lineage>
        <taxon>Bacteria</taxon>
        <taxon>Pseudomonadati</taxon>
        <taxon>Campylobacterota</taxon>
        <taxon>Epsilonproteobacteria</taxon>
        <taxon>Campylobacterales</taxon>
        <taxon>Arcobacteraceae</taxon>
        <taxon>Malaciobacter</taxon>
    </lineage>
</organism>
<dbReference type="SUPFAM" id="SSF56024">
    <property type="entry name" value="Phospholipase D/nuclease"/>
    <property type="match status" value="1"/>
</dbReference>
<dbReference type="CDD" id="cd09204">
    <property type="entry name" value="PLDc_N_DEXD_b2"/>
    <property type="match status" value="1"/>
</dbReference>
<dbReference type="SMART" id="SM00487">
    <property type="entry name" value="DEXDc"/>
    <property type="match status" value="1"/>
</dbReference>
<dbReference type="GO" id="GO:0004386">
    <property type="term" value="F:helicase activity"/>
    <property type="evidence" value="ECO:0007669"/>
    <property type="project" value="UniProtKB-KW"/>
</dbReference>
<keyword evidence="3" id="KW-0547">Nucleotide-binding</keyword>
<name>A0AAX2AE57_9BACT</name>
<dbReference type="GO" id="GO:0003677">
    <property type="term" value="F:DNA binding"/>
    <property type="evidence" value="ECO:0007669"/>
    <property type="project" value="InterPro"/>
</dbReference>
<dbReference type="PROSITE" id="PS51192">
    <property type="entry name" value="HELICASE_ATP_BIND_1"/>
    <property type="match status" value="1"/>
</dbReference>
<dbReference type="PANTHER" id="PTHR47396">
    <property type="entry name" value="TYPE I RESTRICTION ENZYME ECOKI R PROTEIN"/>
    <property type="match status" value="1"/>
</dbReference>
<keyword evidence="3" id="KW-0378">Hydrolase</keyword>
<keyword evidence="3" id="KW-0347">Helicase</keyword>
<dbReference type="SUPFAM" id="SSF52540">
    <property type="entry name" value="P-loop containing nucleoside triphosphate hydrolases"/>
    <property type="match status" value="1"/>
</dbReference>
<dbReference type="AlphaFoldDB" id="A0AAX2AE57"/>
<dbReference type="InterPro" id="IPR025202">
    <property type="entry name" value="PLD-like_dom"/>
</dbReference>
<protein>
    <submittedName>
        <fullName evidence="3">DNA repair helicase</fullName>
    </submittedName>
</protein>
<reference evidence="3 4" key="1">
    <citation type="submission" date="2017-09" db="EMBL/GenBank/DDBJ databases">
        <title>Genomics of the genus Arcobacter.</title>
        <authorList>
            <person name="Perez-Cataluna A."/>
            <person name="Figueras M.J."/>
            <person name="Salas-Masso N."/>
        </authorList>
    </citation>
    <scope>NUCLEOTIDE SEQUENCE [LARGE SCALE GENOMIC DNA]</scope>
    <source>
        <strain evidence="3 4">CECT 7386</strain>
    </source>
</reference>
<dbReference type="InterPro" id="IPR006935">
    <property type="entry name" value="Helicase/UvrB_N"/>
</dbReference>
<dbReference type="Pfam" id="PF13091">
    <property type="entry name" value="PLDc_2"/>
    <property type="match status" value="1"/>
</dbReference>
<dbReference type="RefSeq" id="WP_114842921.1">
    <property type="nucleotide sequence ID" value="NZ_CP031219.1"/>
</dbReference>
<dbReference type="InterPro" id="IPR001650">
    <property type="entry name" value="Helicase_C-like"/>
</dbReference>
<comment type="caution">
    <text evidence="3">The sequence shown here is derived from an EMBL/GenBank/DDBJ whole genome shotgun (WGS) entry which is preliminary data.</text>
</comment>
<feature type="domain" description="Helicase ATP-binding" evidence="1">
    <location>
        <begin position="200"/>
        <end position="348"/>
    </location>
</feature>
<feature type="domain" description="Helicase C-terminal" evidence="2">
    <location>
        <begin position="399"/>
        <end position="554"/>
    </location>
</feature>